<name>A0A2I0KYY9_PUNGR</name>
<protein>
    <submittedName>
        <fullName evidence="1">Uncharacterized protein</fullName>
    </submittedName>
</protein>
<dbReference type="AlphaFoldDB" id="A0A2I0KYY9"/>
<proteinExistence type="predicted"/>
<gene>
    <name evidence="1" type="ORF">CRG98_005929</name>
</gene>
<dbReference type="Proteomes" id="UP000233551">
    <property type="component" value="Unassembled WGS sequence"/>
</dbReference>
<dbReference type="EMBL" id="PGOL01000265">
    <property type="protein sequence ID" value="PKI73688.1"/>
    <property type="molecule type" value="Genomic_DNA"/>
</dbReference>
<reference evidence="1 2" key="1">
    <citation type="submission" date="2017-11" db="EMBL/GenBank/DDBJ databases">
        <title>De-novo sequencing of pomegranate (Punica granatum L.) genome.</title>
        <authorList>
            <person name="Akparov Z."/>
            <person name="Amiraslanov A."/>
            <person name="Hajiyeva S."/>
            <person name="Abbasov M."/>
            <person name="Kaur K."/>
            <person name="Hamwieh A."/>
            <person name="Solovyev V."/>
            <person name="Salamov A."/>
            <person name="Braich B."/>
            <person name="Kosarev P."/>
            <person name="Mahmoud A."/>
            <person name="Hajiyev E."/>
            <person name="Babayeva S."/>
            <person name="Izzatullayeva V."/>
            <person name="Mammadov A."/>
            <person name="Mammadov A."/>
            <person name="Sharifova S."/>
            <person name="Ojaghi J."/>
            <person name="Eynullazada K."/>
            <person name="Bayramov B."/>
            <person name="Abdulazimova A."/>
            <person name="Shahmuradov I."/>
        </authorList>
    </citation>
    <scope>NUCLEOTIDE SEQUENCE [LARGE SCALE GENOMIC DNA]</scope>
    <source>
        <strain evidence="2">cv. AG2017</strain>
        <tissue evidence="1">Leaf</tissue>
    </source>
</reference>
<sequence>MAGNNEFDHLSASLLGFLFCCRVGLRVLRTAGSTFYRRQQLRSGNDEFDLREDSRKSRASSEGVSRSLIWDSGQLLLCSLAQ</sequence>
<organism evidence="1 2">
    <name type="scientific">Punica granatum</name>
    <name type="common">Pomegranate</name>
    <dbReference type="NCBI Taxonomy" id="22663"/>
    <lineage>
        <taxon>Eukaryota</taxon>
        <taxon>Viridiplantae</taxon>
        <taxon>Streptophyta</taxon>
        <taxon>Embryophyta</taxon>
        <taxon>Tracheophyta</taxon>
        <taxon>Spermatophyta</taxon>
        <taxon>Magnoliopsida</taxon>
        <taxon>eudicotyledons</taxon>
        <taxon>Gunneridae</taxon>
        <taxon>Pentapetalae</taxon>
        <taxon>rosids</taxon>
        <taxon>malvids</taxon>
        <taxon>Myrtales</taxon>
        <taxon>Lythraceae</taxon>
        <taxon>Punica</taxon>
    </lineage>
</organism>
<evidence type="ECO:0000313" key="2">
    <source>
        <dbReference type="Proteomes" id="UP000233551"/>
    </source>
</evidence>
<accession>A0A2I0KYY9</accession>
<comment type="caution">
    <text evidence="1">The sequence shown here is derived from an EMBL/GenBank/DDBJ whole genome shotgun (WGS) entry which is preliminary data.</text>
</comment>
<evidence type="ECO:0000313" key="1">
    <source>
        <dbReference type="EMBL" id="PKI73688.1"/>
    </source>
</evidence>
<keyword evidence="2" id="KW-1185">Reference proteome</keyword>